<feature type="compositionally biased region" description="Basic and acidic residues" evidence="4">
    <location>
        <begin position="108"/>
        <end position="130"/>
    </location>
</feature>
<comment type="caution">
    <text evidence="5">The sequence shown here is derived from an EMBL/GenBank/DDBJ whole genome shotgun (WGS) entry which is preliminary data.</text>
</comment>
<dbReference type="Pfam" id="PF00366">
    <property type="entry name" value="Ribosomal_S17"/>
    <property type="match status" value="1"/>
</dbReference>
<feature type="region of interest" description="Disordered" evidence="4">
    <location>
        <begin position="97"/>
        <end position="130"/>
    </location>
</feature>
<dbReference type="EMBL" id="JAULSV010000003">
    <property type="protein sequence ID" value="KAK0648797.1"/>
    <property type="molecule type" value="Genomic_DNA"/>
</dbReference>
<dbReference type="SUPFAM" id="SSF50249">
    <property type="entry name" value="Nucleic acid-binding proteins"/>
    <property type="match status" value="1"/>
</dbReference>
<dbReference type="PANTHER" id="PTHR10744">
    <property type="entry name" value="40S RIBOSOMAL PROTEIN S11 FAMILY MEMBER"/>
    <property type="match status" value="1"/>
</dbReference>
<keyword evidence="2" id="KW-0689">Ribosomal protein</keyword>
<comment type="similarity">
    <text evidence="1">Belongs to the universal ribosomal protein uS17 family.</text>
</comment>
<dbReference type="InterPro" id="IPR012340">
    <property type="entry name" value="NA-bd_OB-fold"/>
</dbReference>
<accession>A0AA39YA01</accession>
<evidence type="ECO:0000256" key="4">
    <source>
        <dbReference type="SAM" id="MobiDB-lite"/>
    </source>
</evidence>
<dbReference type="GO" id="GO:0006412">
    <property type="term" value="P:translation"/>
    <property type="evidence" value="ECO:0007669"/>
    <property type="project" value="InterPro"/>
</dbReference>
<dbReference type="AlphaFoldDB" id="A0AA39YA01"/>
<dbReference type="GO" id="GO:0003735">
    <property type="term" value="F:structural constituent of ribosome"/>
    <property type="evidence" value="ECO:0007669"/>
    <property type="project" value="InterPro"/>
</dbReference>
<evidence type="ECO:0000256" key="1">
    <source>
        <dbReference type="ARBA" id="ARBA00010254"/>
    </source>
</evidence>
<evidence type="ECO:0000256" key="2">
    <source>
        <dbReference type="ARBA" id="ARBA00022980"/>
    </source>
</evidence>
<evidence type="ECO:0000313" key="5">
    <source>
        <dbReference type="EMBL" id="KAK0648797.1"/>
    </source>
</evidence>
<dbReference type="PANTHER" id="PTHR10744:SF1">
    <property type="entry name" value="SMALL RIBOSOMAL SUBUNIT PROTEIN US17M"/>
    <property type="match status" value="1"/>
</dbReference>
<keyword evidence="3" id="KW-0687">Ribonucleoprotein</keyword>
<sequence>MASLAPATAGRTLRTFRELHGVVVTAGLMEKTVKVRVGGLKWNKLLKKHFNDPKTYLVHDPNNSVRAGDVVAISPGFRTSQHKRHVINHIIKPCGVPISERPPIPTQAEREAEREAKSAAKAERRALKKQVETAETALQRAERMVGRARKEVAATLRMGRERKAPVEELD</sequence>
<reference evidence="5" key="1">
    <citation type="submission" date="2023-06" db="EMBL/GenBank/DDBJ databases">
        <title>Genome-scale phylogeny and comparative genomics of the fungal order Sordariales.</title>
        <authorList>
            <consortium name="Lawrence Berkeley National Laboratory"/>
            <person name="Hensen N."/>
            <person name="Bonometti L."/>
            <person name="Westerberg I."/>
            <person name="Brannstrom I.O."/>
            <person name="Guillou S."/>
            <person name="Cros-Aarteil S."/>
            <person name="Calhoun S."/>
            <person name="Haridas S."/>
            <person name="Kuo A."/>
            <person name="Mondo S."/>
            <person name="Pangilinan J."/>
            <person name="Riley R."/>
            <person name="Labutti K."/>
            <person name="Andreopoulos B."/>
            <person name="Lipzen A."/>
            <person name="Chen C."/>
            <person name="Yanf M."/>
            <person name="Daum C."/>
            <person name="Ng V."/>
            <person name="Clum A."/>
            <person name="Steindorff A."/>
            <person name="Ohm R."/>
            <person name="Martin F."/>
            <person name="Silar P."/>
            <person name="Natvig D."/>
            <person name="Lalanne C."/>
            <person name="Gautier V."/>
            <person name="Ament-Velasquez S.L."/>
            <person name="Kruys A."/>
            <person name="Hutchinson M.I."/>
            <person name="Powell A.J."/>
            <person name="Barry K."/>
            <person name="Miller A.N."/>
            <person name="Grigoriev I.V."/>
            <person name="Debuchy R."/>
            <person name="Gladieux P."/>
            <person name="Thoren M.H."/>
            <person name="Johannesson H."/>
        </authorList>
    </citation>
    <scope>NUCLEOTIDE SEQUENCE</scope>
    <source>
        <strain evidence="5">SMH2532-1</strain>
    </source>
</reference>
<protein>
    <recommendedName>
        <fullName evidence="7">Ribosomal protein S17</fullName>
    </recommendedName>
</protein>
<organism evidence="5 6">
    <name type="scientific">Cercophora newfieldiana</name>
    <dbReference type="NCBI Taxonomy" id="92897"/>
    <lineage>
        <taxon>Eukaryota</taxon>
        <taxon>Fungi</taxon>
        <taxon>Dikarya</taxon>
        <taxon>Ascomycota</taxon>
        <taxon>Pezizomycotina</taxon>
        <taxon>Sordariomycetes</taxon>
        <taxon>Sordariomycetidae</taxon>
        <taxon>Sordariales</taxon>
        <taxon>Lasiosphaeriaceae</taxon>
        <taxon>Cercophora</taxon>
    </lineage>
</organism>
<dbReference type="GO" id="GO:1990904">
    <property type="term" value="C:ribonucleoprotein complex"/>
    <property type="evidence" value="ECO:0007669"/>
    <property type="project" value="UniProtKB-KW"/>
</dbReference>
<keyword evidence="6" id="KW-1185">Reference proteome</keyword>
<dbReference type="InterPro" id="IPR000266">
    <property type="entry name" value="Ribosomal_uS17"/>
</dbReference>
<evidence type="ECO:0008006" key="7">
    <source>
        <dbReference type="Google" id="ProtNLM"/>
    </source>
</evidence>
<evidence type="ECO:0000256" key="3">
    <source>
        <dbReference type="ARBA" id="ARBA00023274"/>
    </source>
</evidence>
<name>A0AA39YA01_9PEZI</name>
<dbReference type="Proteomes" id="UP001174936">
    <property type="component" value="Unassembled WGS sequence"/>
</dbReference>
<gene>
    <name evidence="5" type="ORF">B0T16DRAFT_120348</name>
</gene>
<evidence type="ECO:0000313" key="6">
    <source>
        <dbReference type="Proteomes" id="UP001174936"/>
    </source>
</evidence>
<dbReference type="GO" id="GO:0005840">
    <property type="term" value="C:ribosome"/>
    <property type="evidence" value="ECO:0007669"/>
    <property type="project" value="UniProtKB-KW"/>
</dbReference>
<proteinExistence type="inferred from homology"/>
<dbReference type="CDD" id="cd00364">
    <property type="entry name" value="Ribosomal_uS17"/>
    <property type="match status" value="1"/>
</dbReference>
<dbReference type="Gene3D" id="2.40.50.140">
    <property type="entry name" value="Nucleic acid-binding proteins"/>
    <property type="match status" value="1"/>
</dbReference>
<dbReference type="GO" id="GO:0005739">
    <property type="term" value="C:mitochondrion"/>
    <property type="evidence" value="ECO:0007669"/>
    <property type="project" value="TreeGrafter"/>
</dbReference>